<dbReference type="Pfam" id="PF03478">
    <property type="entry name" value="Beta-prop_KIB1-4"/>
    <property type="match status" value="1"/>
</dbReference>
<proteinExistence type="predicted"/>
<evidence type="ECO:0000313" key="3">
    <source>
        <dbReference type="EMBL" id="GFY92523.1"/>
    </source>
</evidence>
<dbReference type="CDD" id="cd09917">
    <property type="entry name" value="F-box_SF"/>
    <property type="match status" value="1"/>
</dbReference>
<feature type="domain" description="F-box" evidence="2">
    <location>
        <begin position="9"/>
        <end position="50"/>
    </location>
</feature>
<keyword evidence="1" id="KW-0812">Transmembrane</keyword>
<dbReference type="InterPro" id="IPR005174">
    <property type="entry name" value="KIB1-4_b-propeller"/>
</dbReference>
<dbReference type="EMBL" id="BJWL01000008">
    <property type="protein sequence ID" value="GFY92523.1"/>
    <property type="molecule type" value="Genomic_DNA"/>
</dbReference>
<keyword evidence="1" id="KW-1133">Transmembrane helix</keyword>
<evidence type="ECO:0000256" key="1">
    <source>
        <dbReference type="SAM" id="Phobius"/>
    </source>
</evidence>
<reference evidence="3 4" key="1">
    <citation type="submission" date="2019-07" db="EMBL/GenBank/DDBJ databases">
        <title>De Novo Assembly of kiwifruit Actinidia rufa.</title>
        <authorList>
            <person name="Sugita-Konishi S."/>
            <person name="Sato K."/>
            <person name="Mori E."/>
            <person name="Abe Y."/>
            <person name="Kisaki G."/>
            <person name="Hamano K."/>
            <person name="Suezawa K."/>
            <person name="Otani M."/>
            <person name="Fukuda T."/>
            <person name="Manabe T."/>
            <person name="Gomi K."/>
            <person name="Tabuchi M."/>
            <person name="Akimitsu K."/>
            <person name="Kataoka I."/>
        </authorList>
    </citation>
    <scope>NUCLEOTIDE SEQUENCE [LARGE SCALE GENOMIC DNA]</scope>
    <source>
        <strain evidence="4">cv. Fuchu</strain>
    </source>
</reference>
<name>A0A7J0F1P6_9ERIC</name>
<protein>
    <recommendedName>
        <fullName evidence="2">F-box domain-containing protein</fullName>
    </recommendedName>
</protein>
<feature type="transmembrane region" description="Helical" evidence="1">
    <location>
        <begin position="102"/>
        <end position="123"/>
    </location>
</feature>
<dbReference type="SMART" id="SM00256">
    <property type="entry name" value="FBOX"/>
    <property type="match status" value="1"/>
</dbReference>
<sequence>MSTETWSALPEEILELIFELLTDIFDLLRSRGVCFSWRYVAMNLYPNPTTPLLLLRVKKTSASREYVETISISFGTTPPMVYRVQSIEALSRTRCVYSYRGWLLMETLMIPIALFFFFVQPILLHKGCICKRGDREWRKIFPLRTFYEDMIYYKDAFYAIDNNGMVERFNYRNCPSTVDTVSVMDMNIIGNPDMYLVESSCGELWVVVRQVGSHEDTRRVGFLKTKTIKVFKLTWKGTEVIASISPMICGLEVQTRVIMTMGIYDLASQKIEQFIPSPKILDDTTIQRWFRPGI</sequence>
<dbReference type="Gene3D" id="1.20.1280.50">
    <property type="match status" value="1"/>
</dbReference>
<organism evidence="3 4">
    <name type="scientific">Actinidia rufa</name>
    <dbReference type="NCBI Taxonomy" id="165716"/>
    <lineage>
        <taxon>Eukaryota</taxon>
        <taxon>Viridiplantae</taxon>
        <taxon>Streptophyta</taxon>
        <taxon>Embryophyta</taxon>
        <taxon>Tracheophyta</taxon>
        <taxon>Spermatophyta</taxon>
        <taxon>Magnoliopsida</taxon>
        <taxon>eudicotyledons</taxon>
        <taxon>Gunneridae</taxon>
        <taxon>Pentapetalae</taxon>
        <taxon>asterids</taxon>
        <taxon>Ericales</taxon>
        <taxon>Actinidiaceae</taxon>
        <taxon>Actinidia</taxon>
    </lineage>
</organism>
<keyword evidence="4" id="KW-1185">Reference proteome</keyword>
<evidence type="ECO:0000313" key="4">
    <source>
        <dbReference type="Proteomes" id="UP000585474"/>
    </source>
</evidence>
<dbReference type="AlphaFoldDB" id="A0A7J0F1P6"/>
<dbReference type="OrthoDB" id="642536at2759"/>
<dbReference type="PANTHER" id="PTHR44259:SF114">
    <property type="entry name" value="OS06G0707300 PROTEIN"/>
    <property type="match status" value="1"/>
</dbReference>
<dbReference type="SUPFAM" id="SSF81383">
    <property type="entry name" value="F-box domain"/>
    <property type="match status" value="1"/>
</dbReference>
<dbReference type="InterPro" id="IPR036047">
    <property type="entry name" value="F-box-like_dom_sf"/>
</dbReference>
<comment type="caution">
    <text evidence="3">The sequence shown here is derived from an EMBL/GenBank/DDBJ whole genome shotgun (WGS) entry which is preliminary data.</text>
</comment>
<dbReference type="InterPro" id="IPR001810">
    <property type="entry name" value="F-box_dom"/>
</dbReference>
<accession>A0A7J0F1P6</accession>
<dbReference type="Proteomes" id="UP000585474">
    <property type="component" value="Unassembled WGS sequence"/>
</dbReference>
<dbReference type="InterPro" id="IPR050942">
    <property type="entry name" value="F-box_BR-signaling"/>
</dbReference>
<keyword evidence="1" id="KW-0472">Membrane</keyword>
<dbReference type="Pfam" id="PF12937">
    <property type="entry name" value="F-box-like"/>
    <property type="match status" value="1"/>
</dbReference>
<evidence type="ECO:0000259" key="2">
    <source>
        <dbReference type="SMART" id="SM00256"/>
    </source>
</evidence>
<gene>
    <name evidence="3" type="ORF">Acr_08g0009190</name>
</gene>
<dbReference type="PANTHER" id="PTHR44259">
    <property type="entry name" value="OS07G0183000 PROTEIN-RELATED"/>
    <property type="match status" value="1"/>
</dbReference>